<gene>
    <name evidence="7" type="ORF">E7201_03930</name>
</gene>
<keyword evidence="4" id="KW-0964">Secreted</keyword>
<evidence type="ECO:0000259" key="5">
    <source>
        <dbReference type="Pfam" id="PF00669"/>
    </source>
</evidence>
<dbReference type="Gene3D" id="1.20.1330.10">
    <property type="entry name" value="f41 fragment of flagellin, N-terminal domain"/>
    <property type="match status" value="2"/>
</dbReference>
<dbReference type="InterPro" id="IPR001492">
    <property type="entry name" value="Flagellin"/>
</dbReference>
<comment type="subcellular location">
    <subcellularLocation>
        <location evidence="4">Secreted</location>
    </subcellularLocation>
    <subcellularLocation>
        <location evidence="4">Bacterial flagellum</location>
    </subcellularLocation>
</comment>
<dbReference type="Pfam" id="PF00669">
    <property type="entry name" value="Flagellin_N"/>
    <property type="match status" value="1"/>
</dbReference>
<dbReference type="PRINTS" id="PR00207">
    <property type="entry name" value="FLAGELLIN"/>
</dbReference>
<sequence length="944" mass="102034">MAMTVLNNTAAALTIGELNKNISSLGKQLKKVSSGMKLTSAGDSAAEYAISEKMRVRIRALDQNDENTQKGMSLLHVAEGGIQNQIDLLKTVKAKVIDAANDTNTDIDRVTIQKEIKQCYNQIQDLACDTDYNTQRVLLGDDYWKTVHSWIVKEKAEMILDSDSMGVIPDIYPTLDGKTGPFDIFDEYDIVPVDLPAVGVTGTPQRFSGGSDGSPNTINMDLSGYASVADFENVGFSFEGNNYVLTQNPGNNYRDSSNLTVIDISGCSSVDDVAGAIAAQISGATVSGQVVTLQTTNNKLAAVSNAKTVNGYSADGGTEITRTGGSPRIEAKPAVNINETASATGLFSPDKYLSGGDDPFYNPYADADAKGSYEGKASTLSQDISSAPNGSGITVHGPATGELKFVDGSSGFSYDSERRSWTVGKNGSGSASIGGLNVSLSGGVMTFTAPSAGTYGDNYYVSDGYTININEPAVPAQPAVPPTITTTTYTAILPMDTSGIVNLQTGTDGTYATFDLDLSQYADSTSQTDLENLFKELYGTAVSHSGVGYEFIDSAILGLGKVPKVGGFPLDLNDVRQSVKNGETIGNALAKLFTDHISDSVISRNANNNADTVTLRAFSAGADGNSETIYARKGTIRSYDVDYGTWFANNPQAVIPDDLYGKGFRAYCATCDEQWFNFIFTPDMTDWEERPESGTDTEDIKSILIDVSKVTDAGSLVKAIYEQAMPVLTGEEKQFMDSKVTYDHFMRLAADTEKGILTLYDNRRHPVNNTTYYPEYQEKGAKIADGIFDNVIPDERDLACKELIIQDTDHDSMNIRLMIPRTTLDHIFSFNPDNYSIDEYDVLTKNHRDKLLGTDKKRGILDRGITYLLDAATLVGAQTQRLENSNKNIVTNKENTQASESVIRDADMAKEMMGYVKYNILTQSSQAMLAQANQNGSQVLSLLQ</sequence>
<proteinExistence type="inferred from homology"/>
<evidence type="ECO:0000256" key="4">
    <source>
        <dbReference type="RuleBase" id="RU362073"/>
    </source>
</evidence>
<comment type="caution">
    <text evidence="7">The sequence shown here is derived from an EMBL/GenBank/DDBJ whole genome shotgun (WGS) entry which is preliminary data.</text>
</comment>
<dbReference type="PANTHER" id="PTHR42792:SF2">
    <property type="entry name" value="FLAGELLIN"/>
    <property type="match status" value="1"/>
</dbReference>
<dbReference type="EMBL" id="SVBY01000019">
    <property type="protein sequence ID" value="MBE6092314.1"/>
    <property type="molecule type" value="Genomic_DNA"/>
</dbReference>
<dbReference type="Proteomes" id="UP000761380">
    <property type="component" value="Unassembled WGS sequence"/>
</dbReference>
<evidence type="ECO:0000256" key="2">
    <source>
        <dbReference type="ARBA" id="ARBA00020110"/>
    </source>
</evidence>
<accession>A0A927WRW7</accession>
<name>A0A927WRW7_SELRU</name>
<reference evidence="7" key="1">
    <citation type="submission" date="2019-04" db="EMBL/GenBank/DDBJ databases">
        <title>Evolution of Biomass-Degrading Anaerobic Consortia Revealed by Metagenomics.</title>
        <authorList>
            <person name="Peng X."/>
        </authorList>
    </citation>
    <scope>NUCLEOTIDE SEQUENCE</scope>
    <source>
        <strain evidence="7">SIG240</strain>
    </source>
</reference>
<dbReference type="InterPro" id="IPR001029">
    <property type="entry name" value="Flagellin_N"/>
</dbReference>
<feature type="domain" description="Flagellin C-terminal" evidence="6">
    <location>
        <begin position="860"/>
        <end position="943"/>
    </location>
</feature>
<dbReference type="InterPro" id="IPR046358">
    <property type="entry name" value="Flagellin_C"/>
</dbReference>
<comment type="function">
    <text evidence="4">Flagellin is the subunit protein which polymerizes to form the filaments of bacterial flagella.</text>
</comment>
<dbReference type="Pfam" id="PF00700">
    <property type="entry name" value="Flagellin_C"/>
    <property type="match status" value="1"/>
</dbReference>
<dbReference type="GO" id="GO:0009288">
    <property type="term" value="C:bacterial-type flagellum"/>
    <property type="evidence" value="ECO:0007669"/>
    <property type="project" value="UniProtKB-SubCell"/>
</dbReference>
<protein>
    <recommendedName>
        <fullName evidence="2 4">Flagellin</fullName>
    </recommendedName>
</protein>
<feature type="domain" description="Flagellin N-terminal" evidence="5">
    <location>
        <begin position="6"/>
        <end position="140"/>
    </location>
</feature>
<organism evidence="7 8">
    <name type="scientific">Selenomonas ruminantium</name>
    <dbReference type="NCBI Taxonomy" id="971"/>
    <lineage>
        <taxon>Bacteria</taxon>
        <taxon>Bacillati</taxon>
        <taxon>Bacillota</taxon>
        <taxon>Negativicutes</taxon>
        <taxon>Selenomonadales</taxon>
        <taxon>Selenomonadaceae</taxon>
        <taxon>Selenomonas</taxon>
    </lineage>
</organism>
<evidence type="ECO:0000256" key="1">
    <source>
        <dbReference type="ARBA" id="ARBA00005709"/>
    </source>
</evidence>
<dbReference type="SUPFAM" id="SSF64518">
    <property type="entry name" value="Phase 1 flagellin"/>
    <property type="match status" value="1"/>
</dbReference>
<evidence type="ECO:0000259" key="6">
    <source>
        <dbReference type="Pfam" id="PF00700"/>
    </source>
</evidence>
<keyword evidence="3 4" id="KW-0975">Bacterial flagellum</keyword>
<dbReference type="GO" id="GO:0005576">
    <property type="term" value="C:extracellular region"/>
    <property type="evidence" value="ECO:0007669"/>
    <property type="project" value="UniProtKB-SubCell"/>
</dbReference>
<dbReference type="PANTHER" id="PTHR42792">
    <property type="entry name" value="FLAGELLIN"/>
    <property type="match status" value="1"/>
</dbReference>
<comment type="similarity">
    <text evidence="1 4">Belongs to the bacterial flagellin family.</text>
</comment>
<evidence type="ECO:0000313" key="8">
    <source>
        <dbReference type="Proteomes" id="UP000761380"/>
    </source>
</evidence>
<evidence type="ECO:0000256" key="3">
    <source>
        <dbReference type="ARBA" id="ARBA00023143"/>
    </source>
</evidence>
<evidence type="ECO:0000313" key="7">
    <source>
        <dbReference type="EMBL" id="MBE6092314.1"/>
    </source>
</evidence>
<dbReference type="GO" id="GO:0005198">
    <property type="term" value="F:structural molecule activity"/>
    <property type="evidence" value="ECO:0007669"/>
    <property type="project" value="UniProtKB-UniRule"/>
</dbReference>
<dbReference type="AlphaFoldDB" id="A0A927WRW7"/>